<keyword evidence="4" id="KW-1185">Reference proteome</keyword>
<feature type="domain" description="Amidohydrolase-related" evidence="2">
    <location>
        <begin position="320"/>
        <end position="654"/>
    </location>
</feature>
<comment type="caution">
    <text evidence="3">The sequence shown here is derived from an EMBL/GenBank/DDBJ whole genome shotgun (WGS) entry which is preliminary data.</text>
</comment>
<proteinExistence type="predicted"/>
<dbReference type="SUPFAM" id="SSF51556">
    <property type="entry name" value="Metallo-dependent hydrolases"/>
    <property type="match status" value="1"/>
</dbReference>
<gene>
    <name evidence="3" type="ORF">RM533_06830</name>
</gene>
<reference evidence="3 4" key="1">
    <citation type="submission" date="2023-09" db="EMBL/GenBank/DDBJ databases">
        <authorList>
            <person name="Rey-Velasco X."/>
        </authorList>
    </citation>
    <scope>NUCLEOTIDE SEQUENCE [LARGE SCALE GENOMIC DNA]</scope>
    <source>
        <strain evidence="3 4">F390</strain>
    </source>
</reference>
<dbReference type="PANTHER" id="PTHR43135">
    <property type="entry name" value="ALPHA-D-RIBOSE 1-METHYLPHOSPHONATE 5-TRIPHOSPHATE DIPHOSPHATASE"/>
    <property type="match status" value="1"/>
</dbReference>
<dbReference type="Gene3D" id="2.30.40.10">
    <property type="entry name" value="Urease, subunit C, domain 1"/>
    <property type="match status" value="1"/>
</dbReference>
<evidence type="ECO:0000256" key="1">
    <source>
        <dbReference type="SAM" id="SignalP"/>
    </source>
</evidence>
<dbReference type="SUPFAM" id="SSF51338">
    <property type="entry name" value="Composite domain of metallo-dependent hydrolases"/>
    <property type="match status" value="1"/>
</dbReference>
<dbReference type="EMBL" id="JAVRHS010000004">
    <property type="protein sequence ID" value="MDT0575896.1"/>
    <property type="molecule type" value="Genomic_DNA"/>
</dbReference>
<dbReference type="InterPro" id="IPR032466">
    <property type="entry name" value="Metal_Hydrolase"/>
</dbReference>
<dbReference type="Pfam" id="PF01979">
    <property type="entry name" value="Amidohydro_1"/>
    <property type="match status" value="1"/>
</dbReference>
<evidence type="ECO:0000259" key="2">
    <source>
        <dbReference type="Pfam" id="PF01979"/>
    </source>
</evidence>
<accession>A0ABU2ZHR6</accession>
<dbReference type="RefSeq" id="WP_311340478.1">
    <property type="nucleotide sequence ID" value="NZ_JAVRHS010000004.1"/>
</dbReference>
<dbReference type="PANTHER" id="PTHR43135:SF3">
    <property type="entry name" value="ALPHA-D-RIBOSE 1-METHYLPHOSPHONATE 5-TRIPHOSPHATE DIPHOSPHATASE"/>
    <property type="match status" value="1"/>
</dbReference>
<dbReference type="InterPro" id="IPR051781">
    <property type="entry name" value="Metallo-dep_Hydrolase"/>
</dbReference>
<sequence>MRNITLRATVCAWALSISAVTTPAFAETTEYRVYMQDRDIGHLIVDQEDGKARVDYDYKQNGRGPSIKEEITLDPDGAPLDWKITGRTTFGNAVEESFARSAGELRWTDLAGPGSLKGADLPSYYVAQNGSPFDMAMLAKALLNDADRTMTIAPAGTAQLAERDRRTVTGTDGPVELVTYELSGLATTPSYITLDGNGDLVALPSPGFIILRKDLGAEPSRALQDLSEQLASDRLVQLQNQFAHRYEGPVRVRNVRVFEPDTRVMSPLRDVVFAGDRITEILPAGSAATEGETQIDGGGGSLIPGLYEMHAHLGQEDALMNVLAGVTSVRDMGNNDEVLTQLIGRIEKGEVAGPRVLRSGFIEGDSAFSSANGRLARSAEEAMDHVRWYAARGFWQAKLYNSMQPEWAPAVVAEAHRLGMRVAGHVPAFSDADAMIAAGFDEITHVNQLMLGWVLNPGEDTRTLFRFKAMQRFRDLDVRSAKVTRTLDAMVANNVAHEPTLGIHELGLTAIDGVRNPGSLDYFDNLPPTEQRQMMQALFGADTAEERALYIAAQAKIVETLTEMHRRGILLIPGTDTGGAFTLHRELELFTTLGMSNGEVLARGTLDMARYLGQDQLLGSIERGKLADFLLVPADPVKDIKAIKSVAMVVKGGVVYYPDEVYTAIGIRPFTTPPRITPAAPMPAL</sequence>
<keyword evidence="1" id="KW-0732">Signal</keyword>
<name>A0ABU2ZHR6_9SPHN</name>
<feature type="signal peptide" evidence="1">
    <location>
        <begin position="1"/>
        <end position="26"/>
    </location>
</feature>
<dbReference type="Proteomes" id="UP001259803">
    <property type="component" value="Unassembled WGS sequence"/>
</dbReference>
<dbReference type="Gene3D" id="3.20.20.140">
    <property type="entry name" value="Metal-dependent hydrolases"/>
    <property type="match status" value="1"/>
</dbReference>
<evidence type="ECO:0000313" key="4">
    <source>
        <dbReference type="Proteomes" id="UP001259803"/>
    </source>
</evidence>
<feature type="chain" id="PRO_5045215914" evidence="1">
    <location>
        <begin position="27"/>
        <end position="685"/>
    </location>
</feature>
<protein>
    <submittedName>
        <fullName evidence="3">Amidohydrolase family protein</fullName>
    </submittedName>
</protein>
<dbReference type="InterPro" id="IPR011059">
    <property type="entry name" value="Metal-dep_hydrolase_composite"/>
</dbReference>
<organism evidence="3 4">
    <name type="scientific">Croceicoccus esteveae</name>
    <dbReference type="NCBI Taxonomy" id="3075597"/>
    <lineage>
        <taxon>Bacteria</taxon>
        <taxon>Pseudomonadati</taxon>
        <taxon>Pseudomonadota</taxon>
        <taxon>Alphaproteobacteria</taxon>
        <taxon>Sphingomonadales</taxon>
        <taxon>Erythrobacteraceae</taxon>
        <taxon>Croceicoccus</taxon>
    </lineage>
</organism>
<dbReference type="InterPro" id="IPR006680">
    <property type="entry name" value="Amidohydro-rel"/>
</dbReference>
<evidence type="ECO:0000313" key="3">
    <source>
        <dbReference type="EMBL" id="MDT0575896.1"/>
    </source>
</evidence>